<reference evidence="1 2" key="1">
    <citation type="submission" date="2021-06" db="EMBL/GenBank/DDBJ databases">
        <title>Caerostris extrusa draft genome.</title>
        <authorList>
            <person name="Kono N."/>
            <person name="Arakawa K."/>
        </authorList>
    </citation>
    <scope>NUCLEOTIDE SEQUENCE [LARGE SCALE GENOMIC DNA]</scope>
</reference>
<gene>
    <name evidence="1" type="ORF">CEXT_105871</name>
</gene>
<organism evidence="1 2">
    <name type="scientific">Caerostris extrusa</name>
    <name type="common">Bark spider</name>
    <name type="synonym">Caerostris bankana</name>
    <dbReference type="NCBI Taxonomy" id="172846"/>
    <lineage>
        <taxon>Eukaryota</taxon>
        <taxon>Metazoa</taxon>
        <taxon>Ecdysozoa</taxon>
        <taxon>Arthropoda</taxon>
        <taxon>Chelicerata</taxon>
        <taxon>Arachnida</taxon>
        <taxon>Araneae</taxon>
        <taxon>Araneomorphae</taxon>
        <taxon>Entelegynae</taxon>
        <taxon>Araneoidea</taxon>
        <taxon>Araneidae</taxon>
        <taxon>Caerostris</taxon>
    </lineage>
</organism>
<name>A0AAV4UMV6_CAEEX</name>
<keyword evidence="2" id="KW-1185">Reference proteome</keyword>
<evidence type="ECO:0000313" key="2">
    <source>
        <dbReference type="Proteomes" id="UP001054945"/>
    </source>
</evidence>
<dbReference type="AlphaFoldDB" id="A0AAV4UMV6"/>
<dbReference type="EMBL" id="BPLR01013152">
    <property type="protein sequence ID" value="GIY59069.1"/>
    <property type="molecule type" value="Genomic_DNA"/>
</dbReference>
<sequence length="86" mass="10054">MCCLNSKANKSYIETYRWYRHAKGSQTENELDCMNHQYYILGVSMSKGNYFSYSGFRRKHVSQLVQECLNCVFPVQRIGRDLSIAS</sequence>
<comment type="caution">
    <text evidence="1">The sequence shown here is derived from an EMBL/GenBank/DDBJ whole genome shotgun (WGS) entry which is preliminary data.</text>
</comment>
<proteinExistence type="predicted"/>
<dbReference type="Proteomes" id="UP001054945">
    <property type="component" value="Unassembled WGS sequence"/>
</dbReference>
<evidence type="ECO:0000313" key="1">
    <source>
        <dbReference type="EMBL" id="GIY59069.1"/>
    </source>
</evidence>
<accession>A0AAV4UMV6</accession>
<protein>
    <submittedName>
        <fullName evidence="1">Uncharacterized protein</fullName>
    </submittedName>
</protein>